<dbReference type="EMBL" id="AAOF01000002">
    <property type="protein sequence ID" value="EAR22801.1"/>
    <property type="molecule type" value="Genomic_DNA"/>
</dbReference>
<evidence type="ECO:0000256" key="4">
    <source>
        <dbReference type="ARBA" id="ARBA00023015"/>
    </source>
</evidence>
<dbReference type="Gene3D" id="1.10.940.10">
    <property type="entry name" value="NusB-like"/>
    <property type="match status" value="1"/>
</dbReference>
<sequence length="157" mass="18151">MTANGKTHAPRHRRSRARRRVLQALYQWQLTAQDSAEIERQFLEEHNMAHVDLEYFAELLYEIPARLASLDALIEPALDRPLAVIDPVEKAILRMGTYELTQRLDIPYRVVVNEAVDLARLFGAEQSHRYINGVLDRVGHHTPLRAAEIGRRRAEKH</sequence>
<reference evidence="8 9" key="1">
    <citation type="submission" date="2006-02" db="EMBL/GenBank/DDBJ databases">
        <authorList>
            <person name="Waterbury J."/>
            <person name="Ferriera S."/>
            <person name="Johnson J."/>
            <person name="Kravitz S."/>
            <person name="Halpern A."/>
            <person name="Remington K."/>
            <person name="Beeson K."/>
            <person name="Tran B."/>
            <person name="Rogers Y.-H."/>
            <person name="Friedman R."/>
            <person name="Venter J.C."/>
        </authorList>
    </citation>
    <scope>NUCLEOTIDE SEQUENCE [LARGE SCALE GENOMIC DNA]</scope>
    <source>
        <strain evidence="8 9">Nb-231</strain>
    </source>
</reference>
<evidence type="ECO:0000256" key="2">
    <source>
        <dbReference type="ARBA" id="ARBA00022814"/>
    </source>
</evidence>
<keyword evidence="2 6" id="KW-0889">Transcription antitermination</keyword>
<dbReference type="InterPro" id="IPR006027">
    <property type="entry name" value="NusB_RsmB_TIM44"/>
</dbReference>
<dbReference type="eggNOG" id="COG0781">
    <property type="taxonomic scope" value="Bacteria"/>
</dbReference>
<keyword evidence="9" id="KW-1185">Reference proteome</keyword>
<dbReference type="AlphaFoldDB" id="A4BNK2"/>
<dbReference type="GO" id="GO:0005829">
    <property type="term" value="C:cytosol"/>
    <property type="evidence" value="ECO:0007669"/>
    <property type="project" value="TreeGrafter"/>
</dbReference>
<dbReference type="PANTHER" id="PTHR11078:SF3">
    <property type="entry name" value="ANTITERMINATION NUSB DOMAIN-CONTAINING PROTEIN"/>
    <property type="match status" value="1"/>
</dbReference>
<dbReference type="InterPro" id="IPR035926">
    <property type="entry name" value="NusB-like_sf"/>
</dbReference>
<dbReference type="SUPFAM" id="SSF48013">
    <property type="entry name" value="NusB-like"/>
    <property type="match status" value="1"/>
</dbReference>
<dbReference type="Proteomes" id="UP000003374">
    <property type="component" value="Unassembled WGS sequence"/>
</dbReference>
<gene>
    <name evidence="6" type="primary">nusB</name>
    <name evidence="8" type="ORF">NB231_10123</name>
</gene>
<keyword evidence="4 6" id="KW-0805">Transcription regulation</keyword>
<dbReference type="GO" id="GO:0006353">
    <property type="term" value="P:DNA-templated transcription termination"/>
    <property type="evidence" value="ECO:0007669"/>
    <property type="project" value="UniProtKB-UniRule"/>
</dbReference>
<dbReference type="PANTHER" id="PTHR11078">
    <property type="entry name" value="N UTILIZATION SUBSTANCE PROTEIN B-RELATED"/>
    <property type="match status" value="1"/>
</dbReference>
<evidence type="ECO:0000313" key="9">
    <source>
        <dbReference type="Proteomes" id="UP000003374"/>
    </source>
</evidence>
<dbReference type="RefSeq" id="WP_005002160.1">
    <property type="nucleotide sequence ID" value="NZ_CH672427.1"/>
</dbReference>
<dbReference type="GO" id="GO:0031564">
    <property type="term" value="P:transcription antitermination"/>
    <property type="evidence" value="ECO:0007669"/>
    <property type="project" value="UniProtKB-KW"/>
</dbReference>
<evidence type="ECO:0000256" key="1">
    <source>
        <dbReference type="ARBA" id="ARBA00005952"/>
    </source>
</evidence>
<keyword evidence="5 6" id="KW-0804">Transcription</keyword>
<dbReference type="HOGENOM" id="CLU_087843_4_1_6"/>
<evidence type="ECO:0000256" key="3">
    <source>
        <dbReference type="ARBA" id="ARBA00022884"/>
    </source>
</evidence>
<protein>
    <recommendedName>
        <fullName evidence="6">Transcription antitermination protein NusB</fullName>
    </recommendedName>
    <alternativeName>
        <fullName evidence="6">Antitermination factor NusB</fullName>
    </alternativeName>
</protein>
<feature type="domain" description="NusB/RsmB/TIM44" evidence="7">
    <location>
        <begin position="16"/>
        <end position="138"/>
    </location>
</feature>
<organism evidence="8 9">
    <name type="scientific">Nitrococcus mobilis Nb-231</name>
    <dbReference type="NCBI Taxonomy" id="314278"/>
    <lineage>
        <taxon>Bacteria</taxon>
        <taxon>Pseudomonadati</taxon>
        <taxon>Pseudomonadota</taxon>
        <taxon>Gammaproteobacteria</taxon>
        <taxon>Chromatiales</taxon>
        <taxon>Ectothiorhodospiraceae</taxon>
        <taxon>Nitrococcus</taxon>
    </lineage>
</organism>
<dbReference type="NCBIfam" id="TIGR01951">
    <property type="entry name" value="nusB"/>
    <property type="match status" value="1"/>
</dbReference>
<evidence type="ECO:0000259" key="7">
    <source>
        <dbReference type="Pfam" id="PF01029"/>
    </source>
</evidence>
<dbReference type="OrthoDB" id="9789556at2"/>
<keyword evidence="3 6" id="KW-0694">RNA-binding</keyword>
<dbReference type="InterPro" id="IPR011605">
    <property type="entry name" value="NusB_fam"/>
</dbReference>
<comment type="similarity">
    <text evidence="1 6">Belongs to the NusB family.</text>
</comment>
<name>A4BNK2_9GAMM</name>
<evidence type="ECO:0000256" key="5">
    <source>
        <dbReference type="ARBA" id="ARBA00023163"/>
    </source>
</evidence>
<accession>A4BNK2</accession>
<proteinExistence type="inferred from homology"/>
<dbReference type="GO" id="GO:0003723">
    <property type="term" value="F:RNA binding"/>
    <property type="evidence" value="ECO:0007669"/>
    <property type="project" value="UniProtKB-UniRule"/>
</dbReference>
<comment type="function">
    <text evidence="6">Involved in transcription antitermination. Required for transcription of ribosomal RNA (rRNA) genes. Binds specifically to the boxA antiterminator sequence of the ribosomal RNA (rrn) operons.</text>
</comment>
<comment type="caution">
    <text evidence="8">The sequence shown here is derived from an EMBL/GenBank/DDBJ whole genome shotgun (WGS) entry which is preliminary data.</text>
</comment>
<dbReference type="Pfam" id="PF01029">
    <property type="entry name" value="NusB"/>
    <property type="match status" value="1"/>
</dbReference>
<dbReference type="HAMAP" id="MF_00073">
    <property type="entry name" value="NusB"/>
    <property type="match status" value="1"/>
</dbReference>
<evidence type="ECO:0000256" key="6">
    <source>
        <dbReference type="HAMAP-Rule" id="MF_00073"/>
    </source>
</evidence>
<evidence type="ECO:0000313" key="8">
    <source>
        <dbReference type="EMBL" id="EAR22801.1"/>
    </source>
</evidence>
<dbReference type="STRING" id="314278.NB231_10123"/>